<dbReference type="Gene3D" id="2.30.22.10">
    <property type="entry name" value="Head domain of nucleotide exchange factor GrpE"/>
    <property type="match status" value="1"/>
</dbReference>
<evidence type="ECO:0000256" key="5">
    <source>
        <dbReference type="RuleBase" id="RU004478"/>
    </source>
</evidence>
<comment type="function">
    <text evidence="4">Participates actively in the response to hyperosmotic and heat shock by preventing the aggregation of stress-denatured proteins, in association with DnaK and GrpE. It is the nucleotide exchange factor for DnaK and may function as a thermosensor. Unfolded proteins bind initially to DnaJ; upon interaction with the DnaJ-bound protein, DnaK hydrolyzes its bound ATP, resulting in the formation of a stable complex. GrpE releases ADP from DnaK; ATP binding to DnaK triggers the release of the substrate protein, thus completing the reaction cycle. Several rounds of ATP-dependent interactions between DnaJ, DnaK and GrpE are required for fully efficient folding.</text>
</comment>
<comment type="subunit">
    <text evidence="4">Homodimer.</text>
</comment>
<evidence type="ECO:0000256" key="4">
    <source>
        <dbReference type="HAMAP-Rule" id="MF_01151"/>
    </source>
</evidence>
<dbReference type="Pfam" id="PF01025">
    <property type="entry name" value="GrpE"/>
    <property type="match status" value="1"/>
</dbReference>
<sequence length="199" mass="22540">MTEDGLKNNNDQMSEKDIKQPEIRGLNKKDFHSNQAQRKEENLSQGLSVLKERVSHLESQLRLAIADKENLKRIMERDIDEKSSYAITSFARDLISSCDNLERALASLDENDPTHNGVSMTWKEIANTLQKHGIERFDPLNLIFNPNLHQTVSKVVDDTKEPGTITAVLQCGYTIKKRLLRPAMVVISEKSPDTQPASQ</sequence>
<comment type="similarity">
    <text evidence="1 4 5">Belongs to the GrpE family.</text>
</comment>
<feature type="region of interest" description="Disordered" evidence="7">
    <location>
        <begin position="1"/>
        <end position="44"/>
    </location>
</feature>
<organism evidence="8 9">
    <name type="scientific">Candidatus Mesenet longicola</name>
    <dbReference type="NCBI Taxonomy" id="1892558"/>
    <lineage>
        <taxon>Bacteria</taxon>
        <taxon>Pseudomonadati</taxon>
        <taxon>Pseudomonadota</taxon>
        <taxon>Alphaproteobacteria</taxon>
        <taxon>Rickettsiales</taxon>
        <taxon>Anaplasmataceae</taxon>
        <taxon>Candidatus Mesenet</taxon>
    </lineage>
</organism>
<dbReference type="HAMAP" id="MF_01151">
    <property type="entry name" value="GrpE"/>
    <property type="match status" value="1"/>
</dbReference>
<dbReference type="InterPro" id="IPR000740">
    <property type="entry name" value="GrpE"/>
</dbReference>
<name>A0A8J3HWY7_9RICK</name>
<dbReference type="Proteomes" id="UP000637906">
    <property type="component" value="Unassembled WGS sequence"/>
</dbReference>
<feature type="compositionally biased region" description="Basic and acidic residues" evidence="7">
    <location>
        <begin position="13"/>
        <end position="42"/>
    </location>
</feature>
<dbReference type="GO" id="GO:0051082">
    <property type="term" value="F:unfolded protein binding"/>
    <property type="evidence" value="ECO:0007669"/>
    <property type="project" value="TreeGrafter"/>
</dbReference>
<evidence type="ECO:0000256" key="2">
    <source>
        <dbReference type="ARBA" id="ARBA00023016"/>
    </source>
</evidence>
<feature type="coiled-coil region" evidence="6">
    <location>
        <begin position="54"/>
        <end position="111"/>
    </location>
</feature>
<dbReference type="GO" id="GO:0005737">
    <property type="term" value="C:cytoplasm"/>
    <property type="evidence" value="ECO:0007669"/>
    <property type="project" value="UniProtKB-SubCell"/>
</dbReference>
<evidence type="ECO:0000256" key="7">
    <source>
        <dbReference type="SAM" id="MobiDB-lite"/>
    </source>
</evidence>
<dbReference type="Gene3D" id="3.90.20.20">
    <property type="match status" value="1"/>
</dbReference>
<evidence type="ECO:0000256" key="6">
    <source>
        <dbReference type="SAM" id="Coils"/>
    </source>
</evidence>
<keyword evidence="3 4" id="KW-0143">Chaperone</keyword>
<dbReference type="PANTHER" id="PTHR21237:SF23">
    <property type="entry name" value="GRPE PROTEIN HOMOLOG, MITOCHONDRIAL"/>
    <property type="match status" value="1"/>
</dbReference>
<comment type="subcellular location">
    <subcellularLocation>
        <location evidence="4">Cytoplasm</location>
    </subcellularLocation>
</comment>
<dbReference type="PANTHER" id="PTHR21237">
    <property type="entry name" value="GRPE PROTEIN"/>
    <property type="match status" value="1"/>
</dbReference>
<evidence type="ECO:0000313" key="9">
    <source>
        <dbReference type="Proteomes" id="UP000637906"/>
    </source>
</evidence>
<dbReference type="EMBL" id="BNGU01000036">
    <property type="protein sequence ID" value="GHM59801.1"/>
    <property type="molecule type" value="Genomic_DNA"/>
</dbReference>
<keyword evidence="4" id="KW-0963">Cytoplasm</keyword>
<reference evidence="8 9" key="1">
    <citation type="journal article" date="2021" name="Microb. Ecol.">
        <title>Candidatus Mesenet longicola: Novel Endosymbionts of Brontispa longissima that Induce Cytoplasmic Incompatibility.</title>
        <authorList>
            <person name="Takano S."/>
            <person name="Gotoh Y."/>
            <person name="Hayashi T."/>
        </authorList>
    </citation>
    <scope>NUCLEOTIDE SEQUENCE [LARGE SCALE GENOMIC DNA]</scope>
    <source>
        <strain evidence="8">L5</strain>
    </source>
</reference>
<dbReference type="GO" id="GO:0051087">
    <property type="term" value="F:protein-folding chaperone binding"/>
    <property type="evidence" value="ECO:0007669"/>
    <property type="project" value="InterPro"/>
</dbReference>
<proteinExistence type="inferred from homology"/>
<keyword evidence="9" id="KW-1185">Reference proteome</keyword>
<evidence type="ECO:0000256" key="3">
    <source>
        <dbReference type="ARBA" id="ARBA00023186"/>
    </source>
</evidence>
<gene>
    <name evidence="4 8" type="primary">grpE</name>
    <name evidence="8" type="ORF">sL5_07940</name>
</gene>
<dbReference type="SUPFAM" id="SSF58014">
    <property type="entry name" value="Coiled-coil domain of nucleotide exchange factor GrpE"/>
    <property type="match status" value="1"/>
</dbReference>
<keyword evidence="6" id="KW-0175">Coiled coil</keyword>
<keyword evidence="2 4" id="KW-0346">Stress response</keyword>
<comment type="caution">
    <text evidence="8">The sequence shown here is derived from an EMBL/GenBank/DDBJ whole genome shotgun (WGS) entry which is preliminary data.</text>
</comment>
<protein>
    <recommendedName>
        <fullName evidence="4">Protein GrpE</fullName>
    </recommendedName>
    <alternativeName>
        <fullName evidence="4">HSP-70 cofactor</fullName>
    </alternativeName>
</protein>
<dbReference type="InterPro" id="IPR009012">
    <property type="entry name" value="GrpE_head"/>
</dbReference>
<dbReference type="GO" id="GO:0042803">
    <property type="term" value="F:protein homodimerization activity"/>
    <property type="evidence" value="ECO:0007669"/>
    <property type="project" value="InterPro"/>
</dbReference>
<evidence type="ECO:0000256" key="1">
    <source>
        <dbReference type="ARBA" id="ARBA00009054"/>
    </source>
</evidence>
<dbReference type="CDD" id="cd00446">
    <property type="entry name" value="GrpE"/>
    <property type="match status" value="1"/>
</dbReference>
<accession>A0A8J3HWY7</accession>
<dbReference type="PRINTS" id="PR00773">
    <property type="entry name" value="GRPEPROTEIN"/>
</dbReference>
<dbReference type="GO" id="GO:0006457">
    <property type="term" value="P:protein folding"/>
    <property type="evidence" value="ECO:0007669"/>
    <property type="project" value="InterPro"/>
</dbReference>
<dbReference type="SUPFAM" id="SSF51064">
    <property type="entry name" value="Head domain of nucleotide exchange factor GrpE"/>
    <property type="match status" value="1"/>
</dbReference>
<evidence type="ECO:0000313" key="8">
    <source>
        <dbReference type="EMBL" id="GHM59801.1"/>
    </source>
</evidence>
<dbReference type="AlphaFoldDB" id="A0A8J3HWY7"/>
<dbReference type="InterPro" id="IPR013805">
    <property type="entry name" value="GrpE_CC"/>
</dbReference>
<dbReference type="GO" id="GO:0000774">
    <property type="term" value="F:adenyl-nucleotide exchange factor activity"/>
    <property type="evidence" value="ECO:0007669"/>
    <property type="project" value="InterPro"/>
</dbReference>